<feature type="region of interest" description="Disordered" evidence="10">
    <location>
        <begin position="319"/>
        <end position="338"/>
    </location>
</feature>
<keyword evidence="13" id="KW-1185">Reference proteome</keyword>
<comment type="similarity">
    <text evidence="9">Belongs to the ABC transporter superfamily. Drug exporter-1 (DrugE1) (TC 3.A.1.105) family.</text>
</comment>
<evidence type="ECO:0000313" key="13">
    <source>
        <dbReference type="Proteomes" id="UP001201873"/>
    </source>
</evidence>
<dbReference type="Gene3D" id="3.40.50.300">
    <property type="entry name" value="P-loop containing nucleotide triphosphate hydrolases"/>
    <property type="match status" value="1"/>
</dbReference>
<dbReference type="PANTHER" id="PTHR42711:SF19">
    <property type="entry name" value="DOXORUBICIN RESISTANCE ATP-BINDING PROTEIN DRRA"/>
    <property type="match status" value="1"/>
</dbReference>
<dbReference type="SMART" id="SM00382">
    <property type="entry name" value="AAA"/>
    <property type="match status" value="1"/>
</dbReference>
<dbReference type="PANTHER" id="PTHR42711">
    <property type="entry name" value="ABC TRANSPORTER ATP-BINDING PROTEIN"/>
    <property type="match status" value="1"/>
</dbReference>
<keyword evidence="5 12" id="KW-0067">ATP-binding</keyword>
<accession>A0ABT0JZQ7</accession>
<dbReference type="PROSITE" id="PS00211">
    <property type="entry name" value="ABC_TRANSPORTER_1"/>
    <property type="match status" value="1"/>
</dbReference>
<comment type="subcellular location">
    <subcellularLocation>
        <location evidence="1">Cell membrane</location>
        <topology evidence="1">Peripheral membrane protein</topology>
        <orientation evidence="1">Cytoplasmic side</orientation>
    </subcellularLocation>
</comment>
<comment type="caution">
    <text evidence="12">The sequence shown here is derived from an EMBL/GenBank/DDBJ whole genome shotgun (WGS) entry which is preliminary data.</text>
</comment>
<reference evidence="12 13" key="1">
    <citation type="submission" date="2022-04" db="EMBL/GenBank/DDBJ databases">
        <title>Genome diversity in the genus Frankia.</title>
        <authorList>
            <person name="Carlos-Shanley C."/>
            <person name="Hahn D."/>
        </authorList>
    </citation>
    <scope>NUCLEOTIDE SEQUENCE [LARGE SCALE GENOMIC DNA]</scope>
    <source>
        <strain evidence="12 13">Ag45/Mut15</strain>
    </source>
</reference>
<dbReference type="PROSITE" id="PS50893">
    <property type="entry name" value="ABC_TRANSPORTER_2"/>
    <property type="match status" value="1"/>
</dbReference>
<evidence type="ECO:0000256" key="4">
    <source>
        <dbReference type="ARBA" id="ARBA00022741"/>
    </source>
</evidence>
<evidence type="ECO:0000256" key="7">
    <source>
        <dbReference type="ARBA" id="ARBA00023136"/>
    </source>
</evidence>
<dbReference type="SUPFAM" id="SSF52540">
    <property type="entry name" value="P-loop containing nucleoside triphosphate hydrolases"/>
    <property type="match status" value="1"/>
</dbReference>
<evidence type="ECO:0000256" key="9">
    <source>
        <dbReference type="ARBA" id="ARBA00049985"/>
    </source>
</evidence>
<keyword evidence="6" id="KW-1278">Translocase</keyword>
<evidence type="ECO:0000256" key="5">
    <source>
        <dbReference type="ARBA" id="ARBA00022840"/>
    </source>
</evidence>
<evidence type="ECO:0000256" key="3">
    <source>
        <dbReference type="ARBA" id="ARBA00022475"/>
    </source>
</evidence>
<dbReference type="Proteomes" id="UP001201873">
    <property type="component" value="Unassembled WGS sequence"/>
</dbReference>
<dbReference type="InterPro" id="IPR003439">
    <property type="entry name" value="ABC_transporter-like_ATP-bd"/>
</dbReference>
<keyword evidence="4" id="KW-0547">Nucleotide-binding</keyword>
<dbReference type="InterPro" id="IPR027417">
    <property type="entry name" value="P-loop_NTPase"/>
</dbReference>
<dbReference type="EMBL" id="JALKFT010000011">
    <property type="protein sequence ID" value="MCK9876717.1"/>
    <property type="molecule type" value="Genomic_DNA"/>
</dbReference>
<dbReference type="NCBIfam" id="TIGR01188">
    <property type="entry name" value="drrA"/>
    <property type="match status" value="1"/>
</dbReference>
<protein>
    <submittedName>
        <fullName evidence="12">ATP-binding cassette domain-containing protein</fullName>
    </submittedName>
</protein>
<dbReference type="Pfam" id="PF00005">
    <property type="entry name" value="ABC_tran"/>
    <property type="match status" value="1"/>
</dbReference>
<proteinExistence type="inferred from homology"/>
<dbReference type="GO" id="GO:0005524">
    <property type="term" value="F:ATP binding"/>
    <property type="evidence" value="ECO:0007669"/>
    <property type="project" value="UniProtKB-KW"/>
</dbReference>
<keyword evidence="8" id="KW-0046">Antibiotic resistance</keyword>
<evidence type="ECO:0000256" key="8">
    <source>
        <dbReference type="ARBA" id="ARBA00023251"/>
    </source>
</evidence>
<organism evidence="12 13">
    <name type="scientific">Frankia umida</name>
    <dbReference type="NCBI Taxonomy" id="573489"/>
    <lineage>
        <taxon>Bacteria</taxon>
        <taxon>Bacillati</taxon>
        <taxon>Actinomycetota</taxon>
        <taxon>Actinomycetes</taxon>
        <taxon>Frankiales</taxon>
        <taxon>Frankiaceae</taxon>
        <taxon>Frankia</taxon>
    </lineage>
</organism>
<dbReference type="InterPro" id="IPR017871">
    <property type="entry name" value="ABC_transporter-like_CS"/>
</dbReference>
<keyword evidence="2" id="KW-0813">Transport</keyword>
<name>A0ABT0JZQ7_9ACTN</name>
<evidence type="ECO:0000313" key="12">
    <source>
        <dbReference type="EMBL" id="MCK9876717.1"/>
    </source>
</evidence>
<keyword evidence="7" id="KW-0472">Membrane</keyword>
<keyword evidence="3" id="KW-1003">Cell membrane</keyword>
<evidence type="ECO:0000256" key="10">
    <source>
        <dbReference type="SAM" id="MobiDB-lite"/>
    </source>
</evidence>
<evidence type="ECO:0000259" key="11">
    <source>
        <dbReference type="PROSITE" id="PS50893"/>
    </source>
</evidence>
<dbReference type="InterPro" id="IPR005894">
    <property type="entry name" value="DrrA"/>
</dbReference>
<evidence type="ECO:0000256" key="2">
    <source>
        <dbReference type="ARBA" id="ARBA00022448"/>
    </source>
</evidence>
<evidence type="ECO:0000256" key="6">
    <source>
        <dbReference type="ARBA" id="ARBA00022967"/>
    </source>
</evidence>
<sequence>MSYTVVAEGIRKSFGAQVVLDGVDLALERGSVFGLLGPNGAGKTTLVRILATLMRPDSGRATVAGHDLLTDPVGVKGAISLTGQYAAVDDVLTGRENLEMMAGLLHLGRRAARARAAELLAEFDLTDARDRRVKTYSGGMRRRLDLAASMIRRPELLFLDEPTTGLDPRSREQLWGTVRHLAAQDVTILLTTQYLEEADQLADTVGMLTAGRIVARGTPDELKSSLGTEIVRLRFPDARAYQSALAALTPSAGGTGFTIEAADDGALRIDIPTDGSSARLRDLLDLLVATGGSTAAGSPRVSTHRPSLDDVFLALTDTADSAGATPAPRSATRSELAR</sequence>
<gene>
    <name evidence="12" type="ORF">MXD59_13170</name>
</gene>
<evidence type="ECO:0000256" key="1">
    <source>
        <dbReference type="ARBA" id="ARBA00004413"/>
    </source>
</evidence>
<dbReference type="InterPro" id="IPR050763">
    <property type="entry name" value="ABC_transporter_ATP-binding"/>
</dbReference>
<feature type="domain" description="ABC transporter" evidence="11">
    <location>
        <begin position="5"/>
        <end position="235"/>
    </location>
</feature>
<dbReference type="RefSeq" id="WP_248824941.1">
    <property type="nucleotide sequence ID" value="NZ_JALKFT010000011.1"/>
</dbReference>
<dbReference type="InterPro" id="IPR003593">
    <property type="entry name" value="AAA+_ATPase"/>
</dbReference>